<feature type="domain" description="TonB-dependent receptor plug" evidence="9">
    <location>
        <begin position="120"/>
        <end position="251"/>
    </location>
</feature>
<reference evidence="11" key="1">
    <citation type="journal article" date="2019" name="Int. J. Syst. Evol. Microbiol.">
        <title>The Global Catalogue of Microorganisms (GCM) 10K type strain sequencing project: providing services to taxonomists for standard genome sequencing and annotation.</title>
        <authorList>
            <consortium name="The Broad Institute Genomics Platform"/>
            <consortium name="The Broad Institute Genome Sequencing Center for Infectious Disease"/>
            <person name="Wu L."/>
            <person name="Ma J."/>
        </authorList>
    </citation>
    <scope>NUCLEOTIDE SEQUENCE [LARGE SCALE GENOMIC DNA]</scope>
    <source>
        <strain evidence="11">CGMCC 1.12966</strain>
    </source>
</reference>
<sequence length="1053" mass="117988">MKIKFIRSFLVGAALLLLHVAVAQQVLIKGRITDKDKTGLGNVTISVESPKRDVGKTEDDGRFEVSVPAKSVLLFRLQGYLPLKQPLSAGKTTYNLMMESTTQELEETVVVGYQQRARSTLTGSVVSISGKEIQDIPSGNWVELLQGRVAGLNIQNNTGSPGMRGTIALRGISNINVSGSGDNAFLTPTSPLFVIDGVPVDENTGFEYGFETAGPGLSPISMIPPEDIESIDILKDAQATALYGSRGAFGVILVTTKRGNSEVPIVRYTAQTFFNAVPALRQTLGGRQERWMRVDQILRYDTTLARAFQRINDSPILADSLNPYWNNSTDWQSYFYRNTINQSHNLDISGGRQTFNYKVNMGYFDERGIIENTGLKRYTLQTNMQYRPTEQFMLMANVNSSLARNSVGSGNATMQSGVGRSVNTSSLYPAPSIFTGSMEALSALSVNDDNKTGNFVSQVEMQYEPFRGIRATSTLNFTYFASTKDRFTPELLNGNRSLLYNYYDRRNRLYNRNSLAYTKSWMHGTHLLNLFGFSEMEMTDYRAETSNLVGTVNDRFQAGLSYDTRFSGGGTLDNMTNYRSVSYAGSAMYSFKSRYIVEGTYRVDGTSTTGGASPWSYNPSVGLRWNIKEEGFAKDINWLDNALIRGTYGRNITPTGSLSDLYGWYKIDPQTYNNRPTTSLDLINAPNVNLRPQSSTQWSGAVEFGVLHNRLSFTYEAYYRQSDQILRSKPIADHNAFANVLTNETSLVNYGHEFMLNFRPKMANPDWNFTFGANAAINRDRTAALPDGVRQLLQPDGSAFDLPQLYRLGRNPLGFVLYNYEGVYLRDEDVPVNPLTGLRYRAGGTLAEGRFFRAGDPKFTDINGDYILDENDLVFVGNSQPRITGGFNTFTQYKNWSLTTSFSFTLDRDILNTALTDRFRNYADPAGVGFAGSYVPLDVYNVWRNQGDNADFPNVSDFTRLPLYNPYRYNSTLFLEDGSYLKFNSATLGYNFDRNWTRRFGISSARLYISGFNLYNFNRYSGPDPELVTALGRDASSGFPNRRSYTFGMNIQF</sequence>
<keyword evidence="5 7" id="KW-0472">Membrane</keyword>
<dbReference type="InterPro" id="IPR037066">
    <property type="entry name" value="Plug_dom_sf"/>
</dbReference>
<dbReference type="PROSITE" id="PS52016">
    <property type="entry name" value="TONB_DEPENDENT_REC_3"/>
    <property type="match status" value="1"/>
</dbReference>
<keyword evidence="11" id="KW-1185">Reference proteome</keyword>
<feature type="chain" id="PRO_5045669299" evidence="8">
    <location>
        <begin position="24"/>
        <end position="1053"/>
    </location>
</feature>
<evidence type="ECO:0000313" key="10">
    <source>
        <dbReference type="EMBL" id="GHE23386.1"/>
    </source>
</evidence>
<evidence type="ECO:0000256" key="3">
    <source>
        <dbReference type="ARBA" id="ARBA00022452"/>
    </source>
</evidence>
<dbReference type="RefSeq" id="WP_189624874.1">
    <property type="nucleotide sequence ID" value="NZ_BNAF01000001.1"/>
</dbReference>
<evidence type="ECO:0000256" key="8">
    <source>
        <dbReference type="SAM" id="SignalP"/>
    </source>
</evidence>
<dbReference type="InterPro" id="IPR039426">
    <property type="entry name" value="TonB-dep_rcpt-like"/>
</dbReference>
<dbReference type="NCBIfam" id="TIGR04056">
    <property type="entry name" value="OMP_RagA_SusC"/>
    <property type="match status" value="1"/>
</dbReference>
<dbReference type="InterPro" id="IPR023996">
    <property type="entry name" value="TonB-dep_OMP_SusC/RagA"/>
</dbReference>
<gene>
    <name evidence="10" type="ORF">GCM10017764_03540</name>
</gene>
<dbReference type="NCBIfam" id="TIGR04057">
    <property type="entry name" value="SusC_RagA_signa"/>
    <property type="match status" value="1"/>
</dbReference>
<evidence type="ECO:0000256" key="2">
    <source>
        <dbReference type="ARBA" id="ARBA00022448"/>
    </source>
</evidence>
<comment type="similarity">
    <text evidence="7">Belongs to the TonB-dependent receptor family.</text>
</comment>
<dbReference type="EMBL" id="BNAF01000001">
    <property type="protein sequence ID" value="GHE23386.1"/>
    <property type="molecule type" value="Genomic_DNA"/>
</dbReference>
<keyword evidence="8" id="KW-0732">Signal</keyword>
<dbReference type="Gene3D" id="2.40.170.20">
    <property type="entry name" value="TonB-dependent receptor, beta-barrel domain"/>
    <property type="match status" value="1"/>
</dbReference>
<proteinExistence type="inferred from homology"/>
<protein>
    <submittedName>
        <fullName evidence="10">SusC/RagA family TonB-linked outer membrane protein</fullName>
    </submittedName>
</protein>
<evidence type="ECO:0000256" key="5">
    <source>
        <dbReference type="ARBA" id="ARBA00023136"/>
    </source>
</evidence>
<dbReference type="SUPFAM" id="SSF56935">
    <property type="entry name" value="Porins"/>
    <property type="match status" value="1"/>
</dbReference>
<evidence type="ECO:0000256" key="6">
    <source>
        <dbReference type="ARBA" id="ARBA00023237"/>
    </source>
</evidence>
<keyword evidence="6 7" id="KW-0998">Cell outer membrane</keyword>
<organism evidence="10 11">
    <name type="scientific">Sphingobacterium griseoflavum</name>
    <dbReference type="NCBI Taxonomy" id="1474952"/>
    <lineage>
        <taxon>Bacteria</taxon>
        <taxon>Pseudomonadati</taxon>
        <taxon>Bacteroidota</taxon>
        <taxon>Sphingobacteriia</taxon>
        <taxon>Sphingobacteriales</taxon>
        <taxon>Sphingobacteriaceae</taxon>
        <taxon>Sphingobacterium</taxon>
    </lineage>
</organism>
<keyword evidence="3 7" id="KW-1134">Transmembrane beta strand</keyword>
<keyword evidence="2 7" id="KW-0813">Transport</keyword>
<comment type="caution">
    <text evidence="10">The sequence shown here is derived from an EMBL/GenBank/DDBJ whole genome shotgun (WGS) entry which is preliminary data.</text>
</comment>
<evidence type="ECO:0000256" key="4">
    <source>
        <dbReference type="ARBA" id="ARBA00022692"/>
    </source>
</evidence>
<dbReference type="Proteomes" id="UP000620550">
    <property type="component" value="Unassembled WGS sequence"/>
</dbReference>
<feature type="signal peptide" evidence="8">
    <location>
        <begin position="1"/>
        <end position="23"/>
    </location>
</feature>
<dbReference type="Gene3D" id="2.170.130.10">
    <property type="entry name" value="TonB-dependent receptor, plug domain"/>
    <property type="match status" value="1"/>
</dbReference>
<dbReference type="SUPFAM" id="SSF49464">
    <property type="entry name" value="Carboxypeptidase regulatory domain-like"/>
    <property type="match status" value="1"/>
</dbReference>
<evidence type="ECO:0000259" key="9">
    <source>
        <dbReference type="Pfam" id="PF07715"/>
    </source>
</evidence>
<name>A0ABQ3HSF5_9SPHI</name>
<keyword evidence="4 7" id="KW-0812">Transmembrane</keyword>
<evidence type="ECO:0000313" key="11">
    <source>
        <dbReference type="Proteomes" id="UP000620550"/>
    </source>
</evidence>
<dbReference type="InterPro" id="IPR008969">
    <property type="entry name" value="CarboxyPept-like_regulatory"/>
</dbReference>
<comment type="subcellular location">
    <subcellularLocation>
        <location evidence="1 7">Cell outer membrane</location>
        <topology evidence="1 7">Multi-pass membrane protein</topology>
    </subcellularLocation>
</comment>
<dbReference type="InterPro" id="IPR023997">
    <property type="entry name" value="TonB-dep_OMP_SusC/RagA_CS"/>
</dbReference>
<evidence type="ECO:0000256" key="7">
    <source>
        <dbReference type="PROSITE-ProRule" id="PRU01360"/>
    </source>
</evidence>
<evidence type="ECO:0000256" key="1">
    <source>
        <dbReference type="ARBA" id="ARBA00004571"/>
    </source>
</evidence>
<dbReference type="InterPro" id="IPR012910">
    <property type="entry name" value="Plug_dom"/>
</dbReference>
<accession>A0ABQ3HSF5</accession>
<dbReference type="Pfam" id="PF07715">
    <property type="entry name" value="Plug"/>
    <property type="match status" value="1"/>
</dbReference>
<dbReference type="InterPro" id="IPR036942">
    <property type="entry name" value="Beta-barrel_TonB_sf"/>
</dbReference>